<reference evidence="1" key="1">
    <citation type="submission" date="2014-12" db="EMBL/GenBank/DDBJ databases">
        <title>Insight into the proteome of Arion vulgaris.</title>
        <authorList>
            <person name="Aradska J."/>
            <person name="Bulat T."/>
            <person name="Smidak R."/>
            <person name="Sarate P."/>
            <person name="Gangsoo J."/>
            <person name="Sialana F."/>
            <person name="Bilban M."/>
            <person name="Lubec G."/>
        </authorList>
    </citation>
    <scope>NUCLEOTIDE SEQUENCE</scope>
    <source>
        <tissue evidence="1">Skin</tissue>
    </source>
</reference>
<organism evidence="1">
    <name type="scientific">Arion vulgaris</name>
    <dbReference type="NCBI Taxonomy" id="1028688"/>
    <lineage>
        <taxon>Eukaryota</taxon>
        <taxon>Metazoa</taxon>
        <taxon>Spiralia</taxon>
        <taxon>Lophotrochozoa</taxon>
        <taxon>Mollusca</taxon>
        <taxon>Gastropoda</taxon>
        <taxon>Heterobranchia</taxon>
        <taxon>Euthyneura</taxon>
        <taxon>Panpulmonata</taxon>
        <taxon>Eupulmonata</taxon>
        <taxon>Stylommatophora</taxon>
        <taxon>Helicina</taxon>
        <taxon>Arionoidea</taxon>
        <taxon>Arionidae</taxon>
        <taxon>Arion</taxon>
    </lineage>
</organism>
<evidence type="ECO:0000313" key="1">
    <source>
        <dbReference type="EMBL" id="CEK74784.1"/>
    </source>
</evidence>
<protein>
    <submittedName>
        <fullName evidence="1">Uncharacterized protein</fullName>
    </submittedName>
</protein>
<dbReference type="AlphaFoldDB" id="A0A0B7A1G5"/>
<accession>A0A0B7A1G5</accession>
<gene>
    <name evidence="1" type="primary">ORF92539</name>
</gene>
<dbReference type="EMBL" id="HACG01027919">
    <property type="protein sequence ID" value="CEK74784.1"/>
    <property type="molecule type" value="Transcribed_RNA"/>
</dbReference>
<name>A0A0B7A1G5_9EUPU</name>
<sequence>MFAIALSNPEDNRPDAENIRAVVLFANCTFLNTPMMLTVIISPNCTSTIHTKVNAPNTNASSRISAIQYRAVLNNAPETILNGRQCTKYAKRKVNVEYSPS</sequence>
<proteinExistence type="predicted"/>